<dbReference type="EMBL" id="JAJSOW010000101">
    <property type="protein sequence ID" value="KAI9180188.1"/>
    <property type="molecule type" value="Genomic_DNA"/>
</dbReference>
<accession>A0AAD5NTI5</accession>
<dbReference type="Proteomes" id="UP001064489">
    <property type="component" value="Chromosome 4"/>
</dbReference>
<comment type="caution">
    <text evidence="1">The sequence shown here is derived from an EMBL/GenBank/DDBJ whole genome shotgun (WGS) entry which is preliminary data.</text>
</comment>
<sequence length="68" mass="7710">MDPKKLSNQKKKSVVGEAKAMRGGRCSSIFFSCLGDTEHFLCLKSAKNKSEFFFFRFRKQQGGNSLNI</sequence>
<evidence type="ECO:0000313" key="2">
    <source>
        <dbReference type="Proteomes" id="UP001064489"/>
    </source>
</evidence>
<protein>
    <submittedName>
        <fullName evidence="1">Uncharacterized protein</fullName>
    </submittedName>
</protein>
<reference evidence="1" key="2">
    <citation type="submission" date="2023-02" db="EMBL/GenBank/DDBJ databases">
        <authorList>
            <person name="Swenson N.G."/>
            <person name="Wegrzyn J.L."/>
            <person name="Mcevoy S.L."/>
        </authorList>
    </citation>
    <scope>NUCLEOTIDE SEQUENCE</scope>
    <source>
        <strain evidence="1">91603</strain>
        <tissue evidence="1">Leaf</tissue>
    </source>
</reference>
<reference evidence="1" key="1">
    <citation type="journal article" date="2022" name="Plant J.">
        <title>Strategies of tolerance reflected in two North American maple genomes.</title>
        <authorList>
            <person name="McEvoy S.L."/>
            <person name="Sezen U.U."/>
            <person name="Trouern-Trend A."/>
            <person name="McMahon S.M."/>
            <person name="Schaberg P.G."/>
            <person name="Yang J."/>
            <person name="Wegrzyn J.L."/>
            <person name="Swenson N.G."/>
        </authorList>
    </citation>
    <scope>NUCLEOTIDE SEQUENCE</scope>
    <source>
        <strain evidence="1">91603</strain>
    </source>
</reference>
<keyword evidence="2" id="KW-1185">Reference proteome</keyword>
<name>A0AAD5NTI5_ACENE</name>
<gene>
    <name evidence="1" type="ORF">LWI28_002125</name>
</gene>
<proteinExistence type="predicted"/>
<dbReference type="AlphaFoldDB" id="A0AAD5NTI5"/>
<organism evidence="1 2">
    <name type="scientific">Acer negundo</name>
    <name type="common">Box elder</name>
    <dbReference type="NCBI Taxonomy" id="4023"/>
    <lineage>
        <taxon>Eukaryota</taxon>
        <taxon>Viridiplantae</taxon>
        <taxon>Streptophyta</taxon>
        <taxon>Embryophyta</taxon>
        <taxon>Tracheophyta</taxon>
        <taxon>Spermatophyta</taxon>
        <taxon>Magnoliopsida</taxon>
        <taxon>eudicotyledons</taxon>
        <taxon>Gunneridae</taxon>
        <taxon>Pentapetalae</taxon>
        <taxon>rosids</taxon>
        <taxon>malvids</taxon>
        <taxon>Sapindales</taxon>
        <taxon>Sapindaceae</taxon>
        <taxon>Hippocastanoideae</taxon>
        <taxon>Acereae</taxon>
        <taxon>Acer</taxon>
    </lineage>
</organism>
<evidence type="ECO:0000313" key="1">
    <source>
        <dbReference type="EMBL" id="KAI9180188.1"/>
    </source>
</evidence>